<dbReference type="AlphaFoldDB" id="A0A9J5Z047"/>
<evidence type="ECO:0000313" key="1">
    <source>
        <dbReference type="EMBL" id="KAG5606291.1"/>
    </source>
</evidence>
<accession>A0A9J5Z047</accession>
<evidence type="ECO:0000313" key="2">
    <source>
        <dbReference type="Proteomes" id="UP000824120"/>
    </source>
</evidence>
<comment type="caution">
    <text evidence="1">The sequence shown here is derived from an EMBL/GenBank/DDBJ whole genome shotgun (WGS) entry which is preliminary data.</text>
</comment>
<reference evidence="1 2" key="1">
    <citation type="submission" date="2020-09" db="EMBL/GenBank/DDBJ databases">
        <title>De no assembly of potato wild relative species, Solanum commersonii.</title>
        <authorList>
            <person name="Cho K."/>
        </authorList>
    </citation>
    <scope>NUCLEOTIDE SEQUENCE [LARGE SCALE GENOMIC DNA]</scope>
    <source>
        <strain evidence="1">LZ3.2</strain>
        <tissue evidence="1">Leaf</tissue>
    </source>
</reference>
<protein>
    <submittedName>
        <fullName evidence="1">Uncharacterized protein</fullName>
    </submittedName>
</protein>
<sequence>MPGAYKEEERIEVPEDSDVGVGKDASIGIELTSTFGDVSTRAILFLSASSLVYSASMHRMPVEEDRVTSNSLATSRGTPACLHSSLISTGKGKEICFCLALIAISCSMIRLKLSRLFDKIEPKQAAFACRRIDLFCEGISELLLNSNQQRAAIFKSFFFISTPASIHLGVNSRTHEGINEPRGLVKIWNWCHCNSSATLEYLPSRPSVDSSFLSRTIHKPSHFNLLRSLAGGTT</sequence>
<name>A0A9J5Z047_SOLCO</name>
<keyword evidence="2" id="KW-1185">Reference proteome</keyword>
<organism evidence="1 2">
    <name type="scientific">Solanum commersonii</name>
    <name type="common">Commerson's wild potato</name>
    <name type="synonym">Commerson's nightshade</name>
    <dbReference type="NCBI Taxonomy" id="4109"/>
    <lineage>
        <taxon>Eukaryota</taxon>
        <taxon>Viridiplantae</taxon>
        <taxon>Streptophyta</taxon>
        <taxon>Embryophyta</taxon>
        <taxon>Tracheophyta</taxon>
        <taxon>Spermatophyta</taxon>
        <taxon>Magnoliopsida</taxon>
        <taxon>eudicotyledons</taxon>
        <taxon>Gunneridae</taxon>
        <taxon>Pentapetalae</taxon>
        <taxon>asterids</taxon>
        <taxon>lamiids</taxon>
        <taxon>Solanales</taxon>
        <taxon>Solanaceae</taxon>
        <taxon>Solanoideae</taxon>
        <taxon>Solaneae</taxon>
        <taxon>Solanum</taxon>
    </lineage>
</organism>
<gene>
    <name evidence="1" type="ORF">H5410_027783</name>
</gene>
<dbReference type="Proteomes" id="UP000824120">
    <property type="component" value="Chromosome 5"/>
</dbReference>
<dbReference type="EMBL" id="JACXVP010000005">
    <property type="protein sequence ID" value="KAG5606291.1"/>
    <property type="molecule type" value="Genomic_DNA"/>
</dbReference>
<proteinExistence type="predicted"/>